<gene>
    <name evidence="1" type="ORF">SVUK_LOCUS12869</name>
</gene>
<evidence type="ECO:0000313" key="1">
    <source>
        <dbReference type="EMBL" id="VDM77871.1"/>
    </source>
</evidence>
<reference evidence="1 2" key="1">
    <citation type="submission" date="2018-11" db="EMBL/GenBank/DDBJ databases">
        <authorList>
            <consortium name="Pathogen Informatics"/>
        </authorList>
    </citation>
    <scope>NUCLEOTIDE SEQUENCE [LARGE SCALE GENOMIC DNA]</scope>
</reference>
<sequence length="113" mass="12533">MNSSAAENGAIISVAANDLMDTRGDSYNLEPGRTLECNEQLQLYEKTEEYKSLFCNAYAARFMHSVLRELSPEDTQWDRSQDAAYAPSKPLGQGGFVGEACYRVIPQDMVTAL</sequence>
<dbReference type="Proteomes" id="UP000270094">
    <property type="component" value="Unassembled WGS sequence"/>
</dbReference>
<organism evidence="1 2">
    <name type="scientific">Strongylus vulgaris</name>
    <name type="common">Blood worm</name>
    <dbReference type="NCBI Taxonomy" id="40348"/>
    <lineage>
        <taxon>Eukaryota</taxon>
        <taxon>Metazoa</taxon>
        <taxon>Ecdysozoa</taxon>
        <taxon>Nematoda</taxon>
        <taxon>Chromadorea</taxon>
        <taxon>Rhabditida</taxon>
        <taxon>Rhabditina</taxon>
        <taxon>Rhabditomorpha</taxon>
        <taxon>Strongyloidea</taxon>
        <taxon>Strongylidae</taxon>
        <taxon>Strongylus</taxon>
    </lineage>
</organism>
<name>A0A3P7IY24_STRVU</name>
<accession>A0A3P7IY24</accession>
<keyword evidence="2" id="KW-1185">Reference proteome</keyword>
<evidence type="ECO:0000313" key="2">
    <source>
        <dbReference type="Proteomes" id="UP000270094"/>
    </source>
</evidence>
<protein>
    <submittedName>
        <fullName evidence="1">Uncharacterized protein</fullName>
    </submittedName>
</protein>
<dbReference type="AlphaFoldDB" id="A0A3P7IY24"/>
<proteinExistence type="predicted"/>
<dbReference type="EMBL" id="UYYB01100385">
    <property type="protein sequence ID" value="VDM77871.1"/>
    <property type="molecule type" value="Genomic_DNA"/>
</dbReference>